<dbReference type="InterPro" id="IPR010982">
    <property type="entry name" value="Lambda_DNA-bd_dom_sf"/>
</dbReference>
<dbReference type="SUPFAM" id="SSF53822">
    <property type="entry name" value="Periplasmic binding protein-like I"/>
    <property type="match status" value="1"/>
</dbReference>
<reference evidence="5 6" key="1">
    <citation type="submission" date="2021-10" db="EMBL/GenBank/DDBJ databases">
        <title>Anaerobic single-cell dispensing facilitates the cultivation of human gut bacteria.</title>
        <authorList>
            <person name="Afrizal A."/>
        </authorList>
    </citation>
    <scope>NUCLEOTIDE SEQUENCE [LARGE SCALE GENOMIC DNA]</scope>
    <source>
        <strain evidence="5 6">CLA-AA-H224</strain>
    </source>
</reference>
<gene>
    <name evidence="5" type="ORF">LKD48_12435</name>
</gene>
<sequence length="347" mass="38339">MAKERANIYTIAKEAGVSPATVSRVLTNNARVSKEKREKVQSVIQKYGYTPNALAQGLSNSKTRSIGLMIADIYSPFYSAVATECEKAADKAGYLLLMLTSLGDPELEKKQLMKLYEQQVDAIIVVGGVIDRIAVDEEYVEQLNHILESTPIIATNRPVGVRNCKIHLDEGGSMDLAMDYLFSLGHEKIATIGGRKDAKSTLEKRMRYRTMLRQRGIVYREDYVFDSIDYSNDSGYNCTKKLLKNPDRPTAIVAINDFTAAGVLRAIHDEGLRVPQDISVVAFDNTYLSGALTPALTSVGANYTEFAKHLVEAAIRASENETCPEDYMVPVGISVRDSCTHVPEENL</sequence>
<dbReference type="SMART" id="SM00354">
    <property type="entry name" value="HTH_LACI"/>
    <property type="match status" value="1"/>
</dbReference>
<evidence type="ECO:0000259" key="4">
    <source>
        <dbReference type="PROSITE" id="PS50932"/>
    </source>
</evidence>
<keyword evidence="2" id="KW-0238">DNA-binding</keyword>
<dbReference type="CDD" id="cd01392">
    <property type="entry name" value="HTH_LacI"/>
    <property type="match status" value="1"/>
</dbReference>
<dbReference type="AlphaFoldDB" id="A0AAE3JD92"/>
<dbReference type="InterPro" id="IPR000843">
    <property type="entry name" value="HTH_LacI"/>
</dbReference>
<dbReference type="EMBL" id="JAJEQN010000035">
    <property type="protein sequence ID" value="MCC2222428.1"/>
    <property type="molecule type" value="Genomic_DNA"/>
</dbReference>
<accession>A0AAE3JD92</accession>
<evidence type="ECO:0000313" key="5">
    <source>
        <dbReference type="EMBL" id="MCC2222428.1"/>
    </source>
</evidence>
<feature type="domain" description="HTH lacI-type" evidence="4">
    <location>
        <begin position="6"/>
        <end position="60"/>
    </location>
</feature>
<evidence type="ECO:0000256" key="1">
    <source>
        <dbReference type="ARBA" id="ARBA00023015"/>
    </source>
</evidence>
<dbReference type="Proteomes" id="UP001198200">
    <property type="component" value="Unassembled WGS sequence"/>
</dbReference>
<dbReference type="CDD" id="cd06267">
    <property type="entry name" value="PBP1_LacI_sugar_binding-like"/>
    <property type="match status" value="1"/>
</dbReference>
<dbReference type="Pfam" id="PF13377">
    <property type="entry name" value="Peripla_BP_3"/>
    <property type="match status" value="1"/>
</dbReference>
<protein>
    <submittedName>
        <fullName evidence="5">LacI family transcriptional regulator</fullName>
    </submittedName>
</protein>
<dbReference type="PANTHER" id="PTHR30146">
    <property type="entry name" value="LACI-RELATED TRANSCRIPTIONAL REPRESSOR"/>
    <property type="match status" value="1"/>
</dbReference>
<evidence type="ECO:0000256" key="3">
    <source>
        <dbReference type="ARBA" id="ARBA00023163"/>
    </source>
</evidence>
<dbReference type="SUPFAM" id="SSF47413">
    <property type="entry name" value="lambda repressor-like DNA-binding domains"/>
    <property type="match status" value="1"/>
</dbReference>
<dbReference type="InterPro" id="IPR028082">
    <property type="entry name" value="Peripla_BP_I"/>
</dbReference>
<dbReference type="PANTHER" id="PTHR30146:SF109">
    <property type="entry name" value="HTH-TYPE TRANSCRIPTIONAL REGULATOR GALS"/>
    <property type="match status" value="1"/>
</dbReference>
<dbReference type="InterPro" id="IPR046335">
    <property type="entry name" value="LacI/GalR-like_sensor"/>
</dbReference>
<comment type="caution">
    <text evidence="5">The sequence shown here is derived from an EMBL/GenBank/DDBJ whole genome shotgun (WGS) entry which is preliminary data.</text>
</comment>
<dbReference type="GO" id="GO:0000976">
    <property type="term" value="F:transcription cis-regulatory region binding"/>
    <property type="evidence" value="ECO:0007669"/>
    <property type="project" value="TreeGrafter"/>
</dbReference>
<dbReference type="GO" id="GO:0003700">
    <property type="term" value="F:DNA-binding transcription factor activity"/>
    <property type="evidence" value="ECO:0007669"/>
    <property type="project" value="TreeGrafter"/>
</dbReference>
<dbReference type="Pfam" id="PF00356">
    <property type="entry name" value="LacI"/>
    <property type="match status" value="1"/>
</dbReference>
<name>A0AAE3JD92_9FIRM</name>
<dbReference type="Gene3D" id="3.40.50.2300">
    <property type="match status" value="2"/>
</dbReference>
<keyword evidence="1" id="KW-0805">Transcription regulation</keyword>
<keyword evidence="6" id="KW-1185">Reference proteome</keyword>
<dbReference type="PROSITE" id="PS50932">
    <property type="entry name" value="HTH_LACI_2"/>
    <property type="match status" value="1"/>
</dbReference>
<dbReference type="RefSeq" id="WP_308732144.1">
    <property type="nucleotide sequence ID" value="NZ_JAJEQN010000035.1"/>
</dbReference>
<evidence type="ECO:0000256" key="2">
    <source>
        <dbReference type="ARBA" id="ARBA00023125"/>
    </source>
</evidence>
<keyword evidence="3" id="KW-0804">Transcription</keyword>
<evidence type="ECO:0000313" key="6">
    <source>
        <dbReference type="Proteomes" id="UP001198200"/>
    </source>
</evidence>
<proteinExistence type="predicted"/>
<organism evidence="5 6">
    <name type="scientific">Anthropogastromicrobium aceti</name>
    <dbReference type="NCBI Taxonomy" id="2981768"/>
    <lineage>
        <taxon>Bacteria</taxon>
        <taxon>Bacillati</taxon>
        <taxon>Bacillota</taxon>
        <taxon>Clostridia</taxon>
        <taxon>Lachnospirales</taxon>
        <taxon>Lachnospiraceae</taxon>
        <taxon>Anthropogastromicrobium</taxon>
    </lineage>
</organism>
<dbReference type="Gene3D" id="1.10.260.40">
    <property type="entry name" value="lambda repressor-like DNA-binding domains"/>
    <property type="match status" value="1"/>
</dbReference>